<feature type="compositionally biased region" description="Low complexity" evidence="1">
    <location>
        <begin position="552"/>
        <end position="565"/>
    </location>
</feature>
<evidence type="ECO:0000256" key="2">
    <source>
        <dbReference type="SAM" id="SignalP"/>
    </source>
</evidence>
<feature type="domain" description="Amidohydrolase-related" evidence="3">
    <location>
        <begin position="340"/>
        <end position="452"/>
    </location>
</feature>
<proteinExistence type="predicted"/>
<protein>
    <submittedName>
        <fullName evidence="4">Amidohydrolase family protein</fullName>
    </submittedName>
</protein>
<evidence type="ECO:0000259" key="3">
    <source>
        <dbReference type="Pfam" id="PF01979"/>
    </source>
</evidence>
<evidence type="ECO:0000256" key="1">
    <source>
        <dbReference type="SAM" id="MobiDB-lite"/>
    </source>
</evidence>
<dbReference type="RefSeq" id="WP_254154924.1">
    <property type="nucleotide sequence ID" value="NZ_JAHESD010000043.1"/>
</dbReference>
<dbReference type="Pfam" id="PF01979">
    <property type="entry name" value="Amidohydro_1"/>
    <property type="match status" value="1"/>
</dbReference>
<comment type="caution">
    <text evidence="4">The sequence shown here is derived from an EMBL/GenBank/DDBJ whole genome shotgun (WGS) entry which is preliminary data.</text>
</comment>
<evidence type="ECO:0000313" key="4">
    <source>
        <dbReference type="EMBL" id="MBT1704966.1"/>
    </source>
</evidence>
<feature type="region of interest" description="Disordered" evidence="1">
    <location>
        <begin position="317"/>
        <end position="347"/>
    </location>
</feature>
<gene>
    <name evidence="4" type="ORF">KK060_16855</name>
</gene>
<sequence>MRKPCCKRFGVMVLFTMLFAGFAEAQFQQSQPEPKELSPVSRTYAITNATIFQAPGRKIDRGTIVLKDGLITSVGKNVSIPPDAIVIKGDSLHIYAGFIDGLSHAGVTKPKDESNRERPKDPGNPSPEIAGITPYQDVRTSLNPTDKSVEDLRAAGFTVTQVIPYGGMLPGTGAIISLTGKTADEMILAGKSVFYSELAPAQRVYPSTVIGVMAKWREMYRQATLAKNYETLYASNKAGLNRPASDRSLEAFYPVIDKKLPVLFEADKYLDIQRVLALQADFGFSVIVGDVKEGWDAIDKLKAAGAKVFLSLELPEEKKDKKDDKNPPKKEEPKKDDSAKADPEKEALEKRKAESIKQYIGQAATFKKAGIPFGFSTLTVKTSDIQSNLRKMIASGLTEDDALAALTTSPAQLLGLSDRLGSVDQGKIANLVISDKPYFNEKAKVRYVFVDGLMYKYDPKEQPKTDVPAGINITGTWTVTTQTAAQKQEEKVTFTKEGNTYSGSITGAGMSQAVALEGIELTGNKLKYSYTTQAEGQSLKVNVEATIAGNTFKGTSSAGSSTSFSIEGKKDPKR</sequence>
<feature type="region of interest" description="Disordered" evidence="1">
    <location>
        <begin position="106"/>
        <end position="133"/>
    </location>
</feature>
<dbReference type="SUPFAM" id="SSF51338">
    <property type="entry name" value="Composite domain of metallo-dependent hydrolases"/>
    <property type="match status" value="1"/>
</dbReference>
<dbReference type="InterPro" id="IPR011059">
    <property type="entry name" value="Metal-dep_hydrolase_composite"/>
</dbReference>
<name>A0ABS5VUU1_9BACT</name>
<feature type="compositionally biased region" description="Basic and acidic residues" evidence="1">
    <location>
        <begin position="109"/>
        <end position="121"/>
    </location>
</feature>
<feature type="signal peptide" evidence="2">
    <location>
        <begin position="1"/>
        <end position="25"/>
    </location>
</feature>
<dbReference type="Proteomes" id="UP000772618">
    <property type="component" value="Unassembled WGS sequence"/>
</dbReference>
<feature type="chain" id="PRO_5046352100" evidence="2">
    <location>
        <begin position="26"/>
        <end position="574"/>
    </location>
</feature>
<dbReference type="PANTHER" id="PTHR43135:SF3">
    <property type="entry name" value="ALPHA-D-RIBOSE 1-METHYLPHOSPHONATE 5-TRIPHOSPHATE DIPHOSPHATASE"/>
    <property type="match status" value="1"/>
</dbReference>
<organism evidence="4 5">
    <name type="scientific">Chryseosolibacter indicus</name>
    <dbReference type="NCBI Taxonomy" id="2782351"/>
    <lineage>
        <taxon>Bacteria</taxon>
        <taxon>Pseudomonadati</taxon>
        <taxon>Bacteroidota</taxon>
        <taxon>Cytophagia</taxon>
        <taxon>Cytophagales</taxon>
        <taxon>Chryseotaleaceae</taxon>
        <taxon>Chryseosolibacter</taxon>
    </lineage>
</organism>
<dbReference type="Gene3D" id="3.20.20.140">
    <property type="entry name" value="Metal-dependent hydrolases"/>
    <property type="match status" value="1"/>
</dbReference>
<dbReference type="EMBL" id="JAHESD010000043">
    <property type="protein sequence ID" value="MBT1704966.1"/>
    <property type="molecule type" value="Genomic_DNA"/>
</dbReference>
<reference evidence="4 5" key="1">
    <citation type="submission" date="2021-05" db="EMBL/GenBank/DDBJ databases">
        <title>A Polyphasic approach of four new species of the genus Ohtaekwangia: Ohtaekwangia histidinii sp. nov., Ohtaekwangia cretensis sp. nov., Ohtaekwangia indiensis sp. nov., Ohtaekwangia reichenbachii sp. nov. from diverse environment.</title>
        <authorList>
            <person name="Octaviana S."/>
        </authorList>
    </citation>
    <scope>NUCLEOTIDE SEQUENCE [LARGE SCALE GENOMIC DNA]</scope>
    <source>
        <strain evidence="4 5">PWU20</strain>
    </source>
</reference>
<accession>A0ABS5VUU1</accession>
<feature type="region of interest" description="Disordered" evidence="1">
    <location>
        <begin position="552"/>
        <end position="574"/>
    </location>
</feature>
<dbReference type="SUPFAM" id="SSF51556">
    <property type="entry name" value="Metallo-dependent hydrolases"/>
    <property type="match status" value="1"/>
</dbReference>
<dbReference type="InterPro" id="IPR006680">
    <property type="entry name" value="Amidohydro-rel"/>
</dbReference>
<dbReference type="InterPro" id="IPR051781">
    <property type="entry name" value="Metallo-dep_Hydrolase"/>
</dbReference>
<dbReference type="PANTHER" id="PTHR43135">
    <property type="entry name" value="ALPHA-D-RIBOSE 1-METHYLPHOSPHONATE 5-TRIPHOSPHATE DIPHOSPHATASE"/>
    <property type="match status" value="1"/>
</dbReference>
<keyword evidence="5" id="KW-1185">Reference proteome</keyword>
<dbReference type="InterPro" id="IPR032466">
    <property type="entry name" value="Metal_Hydrolase"/>
</dbReference>
<keyword evidence="2" id="KW-0732">Signal</keyword>
<evidence type="ECO:0000313" key="5">
    <source>
        <dbReference type="Proteomes" id="UP000772618"/>
    </source>
</evidence>